<protein>
    <submittedName>
        <fullName evidence="3">Uncharacterized protein</fullName>
    </submittedName>
</protein>
<evidence type="ECO:0000313" key="4">
    <source>
        <dbReference type="Proteomes" id="UP000037179"/>
    </source>
</evidence>
<proteinExistence type="predicted"/>
<dbReference type="AlphaFoldDB" id="A0A0B8N1E2"/>
<reference evidence="3 4" key="2">
    <citation type="journal article" date="2016" name="Genome Announc.">
        <title>Draft Genome Sequence of Erythromycin- and Oxytetracycline-Sensitive Nocardia seriolae Strain U-1 (NBRC 110359).</title>
        <authorList>
            <person name="Imajoh M."/>
            <person name="Sukeda M."/>
            <person name="Shimizu M."/>
            <person name="Yamane J."/>
            <person name="Ohnishi K."/>
            <person name="Oshima S."/>
        </authorList>
    </citation>
    <scope>NUCLEOTIDE SEQUENCE [LARGE SCALE GENOMIC DNA]</scope>
    <source>
        <strain evidence="3 4">U-1</strain>
    </source>
</reference>
<reference evidence="2 5" key="3">
    <citation type="submission" date="2016-10" db="EMBL/GenBank/DDBJ databases">
        <title>Genome sequence of Nocardia seriolae strain EM150506, isolated from Anguila japonica.</title>
        <authorList>
            <person name="Han H.-J."/>
        </authorList>
    </citation>
    <scope>NUCLEOTIDE SEQUENCE [LARGE SCALE GENOMIC DNA]</scope>
    <source>
        <strain evidence="2 5">EM150506</strain>
    </source>
</reference>
<dbReference type="Proteomes" id="UP000037179">
    <property type="component" value="Unassembled WGS sequence"/>
</dbReference>
<feature type="transmembrane region" description="Helical" evidence="1">
    <location>
        <begin position="133"/>
        <end position="155"/>
    </location>
</feature>
<keyword evidence="1" id="KW-0472">Membrane</keyword>
<keyword evidence="1" id="KW-0812">Transmembrane</keyword>
<evidence type="ECO:0000313" key="5">
    <source>
        <dbReference type="Proteomes" id="UP000180166"/>
    </source>
</evidence>
<sequence length="198" mass="21211">MLRVPPMDEQIDRFVYGQIGLANVTCFLSDVPAVLAVYSLLVFIQRVHGRGGFGETRLLAIGLVLIAMTTLYLAGAASRVPAAAIVAVDSIGSDAYTAVFSLTLITAGVLLLFTALQTRADPAAGERLRKSMLGLIFAILVALVYPVGMLMIEVALSHHYAFWRRNIFNIAWITAAPGCVALAAAGMCGLVRELGRFR</sequence>
<gene>
    <name evidence="2" type="ORF">NS506_06245</name>
    <name evidence="3" type="ORF">NSK11_contig00022-0092</name>
</gene>
<keyword evidence="1" id="KW-1133">Transmembrane helix</keyword>
<dbReference type="EMBL" id="BBYQ01000022">
    <property type="protein sequence ID" value="GAP27748.1"/>
    <property type="molecule type" value="Genomic_DNA"/>
</dbReference>
<dbReference type="RefSeq" id="WP_033086627.1">
    <property type="nucleotide sequence ID" value="NZ_BAAARX010000002.1"/>
</dbReference>
<feature type="transmembrane region" description="Helical" evidence="1">
    <location>
        <begin position="20"/>
        <end position="44"/>
    </location>
</feature>
<dbReference type="EMBL" id="CP017839">
    <property type="protein sequence ID" value="APB00281.1"/>
    <property type="molecule type" value="Genomic_DNA"/>
</dbReference>
<reference evidence="4" key="1">
    <citation type="submission" date="2015-07" db="EMBL/GenBank/DDBJ databases">
        <title>Nocardia seriolae U-1 whole genome shotgun sequence.</title>
        <authorList>
            <person name="Imajoh M."/>
            <person name="Fukumoto Y."/>
            <person name="Sukeda M."/>
            <person name="Yamane J."/>
            <person name="Yamasaki K."/>
            <person name="Shimizu M."/>
            <person name="Ohnishi K."/>
            <person name="Oshima S."/>
        </authorList>
    </citation>
    <scope>NUCLEOTIDE SEQUENCE [LARGE SCALE GENOMIC DNA]</scope>
    <source>
        <strain evidence="4">U-1</strain>
    </source>
</reference>
<dbReference type="KEGG" id="nsr:NS506_06245"/>
<evidence type="ECO:0000256" key="1">
    <source>
        <dbReference type="SAM" id="Phobius"/>
    </source>
</evidence>
<organism evidence="3 4">
    <name type="scientific">Nocardia seriolae</name>
    <dbReference type="NCBI Taxonomy" id="37332"/>
    <lineage>
        <taxon>Bacteria</taxon>
        <taxon>Bacillati</taxon>
        <taxon>Actinomycetota</taxon>
        <taxon>Actinomycetes</taxon>
        <taxon>Mycobacteriales</taxon>
        <taxon>Nocardiaceae</taxon>
        <taxon>Nocardia</taxon>
    </lineage>
</organism>
<name>A0A0B8N1E2_9NOCA</name>
<feature type="transmembrane region" description="Helical" evidence="1">
    <location>
        <begin position="56"/>
        <end position="75"/>
    </location>
</feature>
<evidence type="ECO:0000313" key="2">
    <source>
        <dbReference type="EMBL" id="APB00281.1"/>
    </source>
</evidence>
<keyword evidence="4" id="KW-1185">Reference proteome</keyword>
<evidence type="ECO:0000313" key="3">
    <source>
        <dbReference type="EMBL" id="GAP27748.1"/>
    </source>
</evidence>
<feature type="transmembrane region" description="Helical" evidence="1">
    <location>
        <begin position="95"/>
        <end position="113"/>
    </location>
</feature>
<accession>A0A0B8N1E2</accession>
<feature type="transmembrane region" description="Helical" evidence="1">
    <location>
        <begin position="167"/>
        <end position="191"/>
    </location>
</feature>
<dbReference type="Proteomes" id="UP000180166">
    <property type="component" value="Chromosome"/>
</dbReference>
<dbReference type="GeneID" id="93376734"/>